<keyword evidence="1 4" id="KW-0403">Intermediate filament</keyword>
<reference evidence="7" key="2">
    <citation type="submission" date="2025-09" db="UniProtKB">
        <authorList>
            <consortium name="Ensembl"/>
        </authorList>
    </citation>
    <scope>IDENTIFICATION</scope>
</reference>
<dbReference type="Gene3D" id="1.20.5.170">
    <property type="match status" value="1"/>
</dbReference>
<keyword evidence="8" id="KW-1185">Reference proteome</keyword>
<dbReference type="PRINTS" id="PR01276">
    <property type="entry name" value="TYPE2KERATIN"/>
</dbReference>
<reference evidence="7" key="1">
    <citation type="submission" date="2025-08" db="UniProtKB">
        <authorList>
            <consortium name="Ensembl"/>
        </authorList>
    </citation>
    <scope>IDENTIFICATION</scope>
</reference>
<dbReference type="PROSITE" id="PS51842">
    <property type="entry name" value="IF_ROD_2"/>
    <property type="match status" value="1"/>
</dbReference>
<proteinExistence type="inferred from homology"/>
<comment type="similarity">
    <text evidence="3 4">Belongs to the intermediate filament family.</text>
</comment>
<dbReference type="GO" id="GO:0031424">
    <property type="term" value="P:keratinization"/>
    <property type="evidence" value="ECO:0007669"/>
    <property type="project" value="TreeGrafter"/>
</dbReference>
<dbReference type="PROSITE" id="PS00226">
    <property type="entry name" value="IF_ROD_1"/>
    <property type="match status" value="1"/>
</dbReference>
<dbReference type="FunFam" id="1.20.5.500:FF:000001">
    <property type="entry name" value="Type II keratin 23"/>
    <property type="match status" value="1"/>
</dbReference>
<dbReference type="Gene3D" id="1.20.5.1160">
    <property type="entry name" value="Vasodilator-stimulated phosphoprotein"/>
    <property type="match status" value="1"/>
</dbReference>
<dbReference type="GO" id="GO:0005615">
    <property type="term" value="C:extracellular space"/>
    <property type="evidence" value="ECO:0007669"/>
    <property type="project" value="TreeGrafter"/>
</dbReference>
<dbReference type="InterPro" id="IPR039008">
    <property type="entry name" value="IF_rod_dom"/>
</dbReference>
<name>A0A3Q2DBG7_CYPVA</name>
<feature type="coiled-coil region" evidence="5">
    <location>
        <begin position="27"/>
        <end position="54"/>
    </location>
</feature>
<evidence type="ECO:0000256" key="4">
    <source>
        <dbReference type="RuleBase" id="RU000685"/>
    </source>
</evidence>
<evidence type="ECO:0000313" key="8">
    <source>
        <dbReference type="Proteomes" id="UP000265020"/>
    </source>
</evidence>
<dbReference type="Pfam" id="PF00038">
    <property type="entry name" value="Filament"/>
    <property type="match status" value="1"/>
</dbReference>
<evidence type="ECO:0000259" key="6">
    <source>
        <dbReference type="PROSITE" id="PS51842"/>
    </source>
</evidence>
<dbReference type="Gene3D" id="1.20.5.500">
    <property type="entry name" value="Single helix bin"/>
    <property type="match status" value="1"/>
</dbReference>
<dbReference type="PANTHER" id="PTHR45616">
    <property type="entry name" value="GATA-TYPE DOMAIN-CONTAINING PROTEIN"/>
    <property type="match status" value="1"/>
</dbReference>
<dbReference type="Proteomes" id="UP000265020">
    <property type="component" value="Unassembled WGS sequence"/>
</dbReference>
<dbReference type="InterPro" id="IPR018039">
    <property type="entry name" value="IF_conserved"/>
</dbReference>
<dbReference type="GO" id="GO:0045109">
    <property type="term" value="P:intermediate filament organization"/>
    <property type="evidence" value="ECO:0007669"/>
    <property type="project" value="TreeGrafter"/>
</dbReference>
<dbReference type="Ensembl" id="ENSCVAT00000024051.1">
    <property type="protein sequence ID" value="ENSCVAP00000015859.1"/>
    <property type="gene ID" value="ENSCVAG00000018923.1"/>
</dbReference>
<keyword evidence="2 5" id="KW-0175">Coiled coil</keyword>
<dbReference type="SUPFAM" id="SSF64593">
    <property type="entry name" value="Intermediate filament protein, coiled coil region"/>
    <property type="match status" value="2"/>
</dbReference>
<dbReference type="SMART" id="SM01391">
    <property type="entry name" value="Filament"/>
    <property type="match status" value="1"/>
</dbReference>
<feature type="coiled-coil region" evidence="5">
    <location>
        <begin position="183"/>
        <end position="263"/>
    </location>
</feature>
<dbReference type="PANTHER" id="PTHR45616:SF59">
    <property type="entry name" value="KERATIN, TYPE II CYTOSKELETAL 8"/>
    <property type="match status" value="1"/>
</dbReference>
<organism evidence="7 8">
    <name type="scientific">Cyprinodon variegatus</name>
    <name type="common">Sheepshead minnow</name>
    <dbReference type="NCBI Taxonomy" id="28743"/>
    <lineage>
        <taxon>Eukaryota</taxon>
        <taxon>Metazoa</taxon>
        <taxon>Chordata</taxon>
        <taxon>Craniata</taxon>
        <taxon>Vertebrata</taxon>
        <taxon>Euteleostomi</taxon>
        <taxon>Actinopterygii</taxon>
        <taxon>Neopterygii</taxon>
        <taxon>Teleostei</taxon>
        <taxon>Neoteleostei</taxon>
        <taxon>Acanthomorphata</taxon>
        <taxon>Ovalentaria</taxon>
        <taxon>Atherinomorphae</taxon>
        <taxon>Cyprinodontiformes</taxon>
        <taxon>Cyprinodontidae</taxon>
        <taxon>Cyprinodon</taxon>
    </lineage>
</organism>
<feature type="coiled-coil region" evidence="5">
    <location>
        <begin position="83"/>
        <end position="117"/>
    </location>
</feature>
<dbReference type="GO" id="GO:0030280">
    <property type="term" value="F:structural constituent of skin epidermis"/>
    <property type="evidence" value="ECO:0007669"/>
    <property type="project" value="TreeGrafter"/>
</dbReference>
<evidence type="ECO:0000256" key="2">
    <source>
        <dbReference type="ARBA" id="ARBA00023054"/>
    </source>
</evidence>
<dbReference type="FunFam" id="1.20.5.170:FF:000004">
    <property type="entry name" value="Keratin, type II cytoskeletal 5"/>
    <property type="match status" value="1"/>
</dbReference>
<dbReference type="GeneTree" id="ENSGT00940000161090"/>
<evidence type="ECO:0000256" key="5">
    <source>
        <dbReference type="SAM" id="Coils"/>
    </source>
</evidence>
<evidence type="ECO:0000256" key="3">
    <source>
        <dbReference type="ARBA" id="ARBA00061646"/>
    </source>
</evidence>
<sequence length="320" mass="37086">MLETKWNLLQEQTIIHSNIDAMFEAYIGNLRKQLDSLGSEKNKLEGELHNMQGLVEDFKGKYEEEINKRTDCENDFVVIKKDVDEAYMNRAELEAKMESLTDEIDFLRSIYEEELRELQSQIKDTAVVVEMDNSRNLDLDAVVAEARAQYEDIANRTRAEAEQWYKTKYEEMQTSANRYGDDLRATKTEIAELNRMIHRLTSEIDAIKGQCKNLEEQITEAEERGELAVKDAKERIKELEVALQRAKHDMARHIREYQDLMNVKVALDIEIATYRKLLEGEEHRLTSAIQSINISKTSYSGFSNSPRSSLSYLFNVCCSS</sequence>
<dbReference type="FunFam" id="1.20.5.1160:FF:000001">
    <property type="entry name" value="Keratin type II"/>
    <property type="match status" value="1"/>
</dbReference>
<feature type="domain" description="IF rod" evidence="6">
    <location>
        <begin position="1"/>
        <end position="285"/>
    </location>
</feature>
<dbReference type="InterPro" id="IPR003054">
    <property type="entry name" value="Keratin_II"/>
</dbReference>
<protein>
    <submittedName>
        <fullName evidence="7">Keratin 8</fullName>
    </submittedName>
</protein>
<dbReference type="AlphaFoldDB" id="A0A3Q2DBG7"/>
<evidence type="ECO:0000256" key="1">
    <source>
        <dbReference type="ARBA" id="ARBA00022754"/>
    </source>
</evidence>
<accession>A0A3Q2DBG7</accession>
<dbReference type="GO" id="GO:0045095">
    <property type="term" value="C:keratin filament"/>
    <property type="evidence" value="ECO:0007669"/>
    <property type="project" value="InterPro"/>
</dbReference>
<evidence type="ECO:0000313" key="7">
    <source>
        <dbReference type="Ensembl" id="ENSCVAP00000015859.1"/>
    </source>
</evidence>